<protein>
    <submittedName>
        <fullName evidence="2">Uncharacterized protein</fullName>
    </submittedName>
</protein>
<dbReference type="Proteomes" id="UP000831963">
    <property type="component" value="Chromosome"/>
</dbReference>
<evidence type="ECO:0000256" key="1">
    <source>
        <dbReference type="SAM" id="MobiDB-lite"/>
    </source>
</evidence>
<feature type="compositionally biased region" description="Polar residues" evidence="1">
    <location>
        <begin position="106"/>
        <end position="115"/>
    </location>
</feature>
<feature type="compositionally biased region" description="Acidic residues" evidence="1">
    <location>
        <begin position="139"/>
        <end position="148"/>
    </location>
</feature>
<name>A0ABY4IN40_9MICO</name>
<reference evidence="2 3" key="1">
    <citation type="submission" date="2021-06" db="EMBL/GenBank/DDBJ databases">
        <title>Genome-based taxonomic framework of Microbacterium strains isolated from marine environment, the description of four new species and reclassification of four preexisting species.</title>
        <authorList>
            <person name="Lee S.D."/>
            <person name="Kim S.-M."/>
            <person name="Byeon Y.-S."/>
            <person name="Yang H.L."/>
            <person name="Kim I.S."/>
        </authorList>
    </citation>
    <scope>NUCLEOTIDE SEQUENCE [LARGE SCALE GENOMIC DNA]</scope>
    <source>
        <strain evidence="2 3">SSW1-36</strain>
    </source>
</reference>
<accession>A0ABY4IN40</accession>
<evidence type="ECO:0000313" key="3">
    <source>
        <dbReference type="Proteomes" id="UP000831963"/>
    </source>
</evidence>
<feature type="region of interest" description="Disordered" evidence="1">
    <location>
        <begin position="104"/>
        <end position="148"/>
    </location>
</feature>
<dbReference type="EMBL" id="CP078077">
    <property type="protein sequence ID" value="UPL12998.1"/>
    <property type="molecule type" value="Genomic_DNA"/>
</dbReference>
<dbReference type="RefSeq" id="WP_247956439.1">
    <property type="nucleotide sequence ID" value="NZ_CP078077.1"/>
</dbReference>
<organism evidence="2 3">
    <name type="scientific">Microbacterium galbinum</name>
    <dbReference type="NCBI Taxonomy" id="2851646"/>
    <lineage>
        <taxon>Bacteria</taxon>
        <taxon>Bacillati</taxon>
        <taxon>Actinomycetota</taxon>
        <taxon>Actinomycetes</taxon>
        <taxon>Micrococcales</taxon>
        <taxon>Microbacteriaceae</taxon>
        <taxon>Microbacterium</taxon>
    </lineage>
</organism>
<gene>
    <name evidence="2" type="ORF">KV396_00170</name>
</gene>
<proteinExistence type="predicted"/>
<evidence type="ECO:0000313" key="2">
    <source>
        <dbReference type="EMBL" id="UPL12998.1"/>
    </source>
</evidence>
<sequence>MTAGTELTEPRTLLYRQVPLIHLPGGKVSSAAFVPGPNHQSLLSTRHETVGAERAHLEFIAAKNSSEGSWAVTVGEVRTNGICDDVAPYLDEFLNGAPEGHVSIDFNPSPSTSATKRIAKHLSRRAQARGRLHPPAVEEPGEPEAAEA</sequence>
<keyword evidence="3" id="KW-1185">Reference proteome</keyword>
<feature type="compositionally biased region" description="Basic residues" evidence="1">
    <location>
        <begin position="117"/>
        <end position="132"/>
    </location>
</feature>